<dbReference type="PANTHER" id="PTHR19303:SF26">
    <property type="entry name" value="TIGGER TRANSPOSABLE ELEMENT-DERIVED PROTEIN 1"/>
    <property type="match status" value="1"/>
</dbReference>
<dbReference type="GO" id="GO:0003677">
    <property type="term" value="F:DNA binding"/>
    <property type="evidence" value="ECO:0007669"/>
    <property type="project" value="TreeGrafter"/>
</dbReference>
<proteinExistence type="predicted"/>
<evidence type="ECO:0000313" key="3">
    <source>
        <dbReference type="Proteomes" id="UP000029965"/>
    </source>
</evidence>
<reference evidence="2" key="2">
    <citation type="submission" date="2025-08" db="UniProtKB">
        <authorList>
            <consortium name="Ensembl"/>
        </authorList>
    </citation>
    <scope>IDENTIFICATION</scope>
</reference>
<feature type="domain" description="DDE-1" evidence="1">
    <location>
        <begin position="117"/>
        <end position="294"/>
    </location>
</feature>
<name>A0A0D9RGX8_CHLSB</name>
<reference evidence="2" key="3">
    <citation type="submission" date="2025-09" db="UniProtKB">
        <authorList>
            <consortium name="Ensembl"/>
        </authorList>
    </citation>
    <scope>IDENTIFICATION</scope>
</reference>
<dbReference type="GO" id="GO:0005634">
    <property type="term" value="C:nucleus"/>
    <property type="evidence" value="ECO:0007669"/>
    <property type="project" value="TreeGrafter"/>
</dbReference>
<evidence type="ECO:0000259" key="1">
    <source>
        <dbReference type="Pfam" id="PF03184"/>
    </source>
</evidence>
<dbReference type="Bgee" id="ENSCSAG00000011675">
    <property type="expression patterns" value="Expressed in blood and 4 other cell types or tissues"/>
</dbReference>
<protein>
    <recommendedName>
        <fullName evidence="1">DDE-1 domain-containing protein</fullName>
    </recommendedName>
</protein>
<dbReference type="GeneTree" id="ENSGT00940000155163"/>
<dbReference type="PANTHER" id="PTHR19303">
    <property type="entry name" value="TRANSPOSON"/>
    <property type="match status" value="1"/>
</dbReference>
<dbReference type="eggNOG" id="KOG3105">
    <property type="taxonomic scope" value="Eukaryota"/>
</dbReference>
<dbReference type="AlphaFoldDB" id="A0A0D9RGX8"/>
<keyword evidence="3" id="KW-1185">Reference proteome</keyword>
<reference evidence="2 3" key="1">
    <citation type="submission" date="2014-03" db="EMBL/GenBank/DDBJ databases">
        <authorList>
            <person name="Warren W."/>
            <person name="Wilson R.K."/>
        </authorList>
    </citation>
    <scope>NUCLEOTIDE SEQUENCE</scope>
</reference>
<evidence type="ECO:0000313" key="2">
    <source>
        <dbReference type="Ensembl" id="ENSCSAP00000007867.1"/>
    </source>
</evidence>
<organism evidence="2 3">
    <name type="scientific">Chlorocebus sabaeus</name>
    <name type="common">Green monkey</name>
    <name type="synonym">Simia sabaea</name>
    <dbReference type="NCBI Taxonomy" id="60711"/>
    <lineage>
        <taxon>Eukaryota</taxon>
        <taxon>Metazoa</taxon>
        <taxon>Chordata</taxon>
        <taxon>Craniata</taxon>
        <taxon>Vertebrata</taxon>
        <taxon>Euteleostomi</taxon>
        <taxon>Mammalia</taxon>
        <taxon>Eutheria</taxon>
        <taxon>Euarchontoglires</taxon>
        <taxon>Primates</taxon>
        <taxon>Haplorrhini</taxon>
        <taxon>Catarrhini</taxon>
        <taxon>Cercopithecidae</taxon>
        <taxon>Cercopithecinae</taxon>
        <taxon>Chlorocebus</taxon>
    </lineage>
</organism>
<dbReference type="Ensembl" id="ENSCSAT00000009758.1">
    <property type="protein sequence ID" value="ENSCSAP00000007867.1"/>
    <property type="gene ID" value="ENSCSAG00000011675.1"/>
</dbReference>
<dbReference type="OMA" id="YNIMTAV"/>
<dbReference type="InterPro" id="IPR004875">
    <property type="entry name" value="DDE_SF_endonuclease_dom"/>
</dbReference>
<dbReference type="Pfam" id="PF03184">
    <property type="entry name" value="DDE_1"/>
    <property type="match status" value="1"/>
</dbReference>
<dbReference type="EMBL" id="AQIB01076076">
    <property type="status" value="NOT_ANNOTATED_CDS"/>
    <property type="molecule type" value="Genomic_DNA"/>
</dbReference>
<dbReference type="Proteomes" id="UP000029965">
    <property type="component" value="Chromosome 15"/>
</dbReference>
<accession>A0A0D9RGX8</accession>
<sequence>FPLSQNPIQSKILTLFNSMKADRGEEVAEEKLKASRGCFMRLKERSHFQTIKVQCEAGSAKVEATASYPEDLATIIDIFSVNETAFCWKKKMPCRAFIAREEKSRPGFKASKGRPGVVAQANVAGDFKLKLMLIYHFENPKALKNYAKSSLPELYKWNNKARMTAHLFTAWFTEYFKPTVQTYCSEKKSFKILLLICNGPSHSRALIEMEEINVLMPAMENSRLWINTISILPPIDQGVILTFKSYYLRKTFHKAIAADSSDGCGQRKLKPFWKGIAILDSTKNIQDSWEGVKKVWKKLIPNLMDDFERFKTFVEEITADVMKRARKLELEVEPEDAAELQSPDKTVWMGNSQRKWILEVESTPGEDAANTVETTTKDVKYSINLVHKAVAGFERTDCSFEDSKMLSNNIACYREIFCERKSQWMWQISLLSYFKKLPQPPHFSNTTLINQQPSTLKQVPLPAKRL</sequence>
<dbReference type="InterPro" id="IPR050863">
    <property type="entry name" value="CenT-Element_Derived"/>
</dbReference>